<dbReference type="AlphaFoldDB" id="A0A7D9LTV7"/>
<organism evidence="2 3">
    <name type="scientific">Paramuricea clavata</name>
    <name type="common">Red gorgonian</name>
    <name type="synonym">Violescent sea-whip</name>
    <dbReference type="NCBI Taxonomy" id="317549"/>
    <lineage>
        <taxon>Eukaryota</taxon>
        <taxon>Metazoa</taxon>
        <taxon>Cnidaria</taxon>
        <taxon>Anthozoa</taxon>
        <taxon>Octocorallia</taxon>
        <taxon>Malacalcyonacea</taxon>
        <taxon>Plexauridae</taxon>
        <taxon>Paramuricea</taxon>
    </lineage>
</organism>
<evidence type="ECO:0000256" key="1">
    <source>
        <dbReference type="SAM" id="MobiDB-lite"/>
    </source>
</evidence>
<evidence type="ECO:0000313" key="2">
    <source>
        <dbReference type="EMBL" id="CAB4038376.1"/>
    </source>
</evidence>
<protein>
    <submittedName>
        <fullName evidence="2">Uncharacterized protein</fullName>
    </submittedName>
</protein>
<gene>
    <name evidence="2" type="ORF">PACLA_8A022557</name>
</gene>
<sequence length="56" mass="6365">MRRLASLSALPLRAARSFCYAQPQETPEPHSRVNLNHETYTRPFVKTDNVPGPKSQ</sequence>
<proteinExistence type="predicted"/>
<name>A0A7D9LTV7_PARCT</name>
<feature type="region of interest" description="Disordered" evidence="1">
    <location>
        <begin position="23"/>
        <end position="56"/>
    </location>
</feature>
<feature type="non-terminal residue" evidence="2">
    <location>
        <position position="56"/>
    </location>
</feature>
<accession>A0A7D9LTV7</accession>
<keyword evidence="3" id="KW-1185">Reference proteome</keyword>
<reference evidence="2" key="1">
    <citation type="submission" date="2020-04" db="EMBL/GenBank/DDBJ databases">
        <authorList>
            <person name="Alioto T."/>
            <person name="Alioto T."/>
            <person name="Gomez Garrido J."/>
        </authorList>
    </citation>
    <scope>NUCLEOTIDE SEQUENCE</scope>
    <source>
        <strain evidence="2">A484AB</strain>
    </source>
</reference>
<dbReference type="Proteomes" id="UP001152795">
    <property type="component" value="Unassembled WGS sequence"/>
</dbReference>
<dbReference type="EMBL" id="CACRXK020024138">
    <property type="protein sequence ID" value="CAB4038376.1"/>
    <property type="molecule type" value="Genomic_DNA"/>
</dbReference>
<comment type="caution">
    <text evidence="2">The sequence shown here is derived from an EMBL/GenBank/DDBJ whole genome shotgun (WGS) entry which is preliminary data.</text>
</comment>
<evidence type="ECO:0000313" key="3">
    <source>
        <dbReference type="Proteomes" id="UP001152795"/>
    </source>
</evidence>